<evidence type="ECO:0000313" key="2">
    <source>
        <dbReference type="Proteomes" id="UP000790709"/>
    </source>
</evidence>
<sequence length="196" mass="21625">MESLPFWKPGTSGPGSSLDRAAQAEGNVVQSAPSSLSIQAQRERLPISKHRLKLLHCIEKHPVTIVVGQTGCGKTTQLPQYLMEAGWAADGKVIACTQPRRVAATSVASRVAAEVGTVLGDEVGYTIRFEDVSDKDRTRIRYMTDGMLFRETLIDPLLSRYSVIMIDEAHERSLYTDLLLGILKKYIPHHATSYLS</sequence>
<proteinExistence type="predicted"/>
<protein>
    <submittedName>
        <fullName evidence="1">P-loop containing nucleoside triphosphate hydrolase protein</fullName>
    </submittedName>
</protein>
<organism evidence="1 2">
    <name type="scientific">Leucogyrophana mollusca</name>
    <dbReference type="NCBI Taxonomy" id="85980"/>
    <lineage>
        <taxon>Eukaryota</taxon>
        <taxon>Fungi</taxon>
        <taxon>Dikarya</taxon>
        <taxon>Basidiomycota</taxon>
        <taxon>Agaricomycotina</taxon>
        <taxon>Agaricomycetes</taxon>
        <taxon>Agaricomycetidae</taxon>
        <taxon>Boletales</taxon>
        <taxon>Boletales incertae sedis</taxon>
        <taxon>Leucogyrophana</taxon>
    </lineage>
</organism>
<dbReference type="Proteomes" id="UP000790709">
    <property type="component" value="Unassembled WGS sequence"/>
</dbReference>
<reference evidence="1" key="1">
    <citation type="journal article" date="2021" name="New Phytol.">
        <title>Evolutionary innovations through gain and loss of genes in the ectomycorrhizal Boletales.</title>
        <authorList>
            <person name="Wu G."/>
            <person name="Miyauchi S."/>
            <person name="Morin E."/>
            <person name="Kuo A."/>
            <person name="Drula E."/>
            <person name="Varga T."/>
            <person name="Kohler A."/>
            <person name="Feng B."/>
            <person name="Cao Y."/>
            <person name="Lipzen A."/>
            <person name="Daum C."/>
            <person name="Hundley H."/>
            <person name="Pangilinan J."/>
            <person name="Johnson J."/>
            <person name="Barry K."/>
            <person name="LaButti K."/>
            <person name="Ng V."/>
            <person name="Ahrendt S."/>
            <person name="Min B."/>
            <person name="Choi I.G."/>
            <person name="Park H."/>
            <person name="Plett J.M."/>
            <person name="Magnuson J."/>
            <person name="Spatafora J.W."/>
            <person name="Nagy L.G."/>
            <person name="Henrissat B."/>
            <person name="Grigoriev I.V."/>
            <person name="Yang Z.L."/>
            <person name="Xu J."/>
            <person name="Martin F.M."/>
        </authorList>
    </citation>
    <scope>NUCLEOTIDE SEQUENCE</scope>
    <source>
        <strain evidence="1">KUC20120723A-06</strain>
    </source>
</reference>
<comment type="caution">
    <text evidence="1">The sequence shown here is derived from an EMBL/GenBank/DDBJ whole genome shotgun (WGS) entry which is preliminary data.</text>
</comment>
<dbReference type="EMBL" id="MU266524">
    <property type="protein sequence ID" value="KAH7921480.1"/>
    <property type="molecule type" value="Genomic_DNA"/>
</dbReference>
<name>A0ACB8B6P8_9AGAM</name>
<keyword evidence="2" id="KW-1185">Reference proteome</keyword>
<evidence type="ECO:0000313" key="1">
    <source>
        <dbReference type="EMBL" id="KAH7921480.1"/>
    </source>
</evidence>
<gene>
    <name evidence="1" type="ORF">BV22DRAFT_728028</name>
</gene>
<keyword evidence="1" id="KW-0378">Hydrolase</keyword>
<accession>A0ACB8B6P8</accession>